<keyword evidence="3" id="KW-1185">Reference proteome</keyword>
<reference evidence="2" key="1">
    <citation type="submission" date="2016-11" db="EMBL/GenBank/DDBJ databases">
        <title>The genome of Nicotiana attenuata.</title>
        <authorList>
            <person name="Xu S."/>
            <person name="Brockmoeller T."/>
            <person name="Gaquerel E."/>
            <person name="Navarro A."/>
            <person name="Kuhl H."/>
            <person name="Gase K."/>
            <person name="Ling Z."/>
            <person name="Zhou W."/>
            <person name="Kreitzer C."/>
            <person name="Stanke M."/>
            <person name="Tang H."/>
            <person name="Lyons E."/>
            <person name="Pandey P."/>
            <person name="Pandey S.P."/>
            <person name="Timmermann B."/>
            <person name="Baldwin I.T."/>
        </authorList>
    </citation>
    <scope>NUCLEOTIDE SEQUENCE [LARGE SCALE GENOMIC DNA]</scope>
    <source>
        <strain evidence="2">UT</strain>
    </source>
</reference>
<evidence type="ECO:0000256" key="1">
    <source>
        <dbReference type="SAM" id="Coils"/>
    </source>
</evidence>
<evidence type="ECO:0000313" key="3">
    <source>
        <dbReference type="Proteomes" id="UP000187609"/>
    </source>
</evidence>
<dbReference type="KEGG" id="nau:109220192"/>
<organism evidence="2 3">
    <name type="scientific">Nicotiana attenuata</name>
    <name type="common">Coyote tobacco</name>
    <dbReference type="NCBI Taxonomy" id="49451"/>
    <lineage>
        <taxon>Eukaryota</taxon>
        <taxon>Viridiplantae</taxon>
        <taxon>Streptophyta</taxon>
        <taxon>Embryophyta</taxon>
        <taxon>Tracheophyta</taxon>
        <taxon>Spermatophyta</taxon>
        <taxon>Magnoliopsida</taxon>
        <taxon>eudicotyledons</taxon>
        <taxon>Gunneridae</taxon>
        <taxon>Pentapetalae</taxon>
        <taxon>asterids</taxon>
        <taxon>lamiids</taxon>
        <taxon>Solanales</taxon>
        <taxon>Solanaceae</taxon>
        <taxon>Nicotianoideae</taxon>
        <taxon>Nicotianeae</taxon>
        <taxon>Nicotiana</taxon>
    </lineage>
</organism>
<dbReference type="OMA" id="ETSCACL"/>
<name>A0A1J6KES3_NICAT</name>
<evidence type="ECO:0000313" key="2">
    <source>
        <dbReference type="EMBL" id="OIT20423.1"/>
    </source>
</evidence>
<dbReference type="Gramene" id="OIT20423">
    <property type="protein sequence ID" value="OIT20423"/>
    <property type="gene ID" value="A4A49_40522"/>
</dbReference>
<dbReference type="Proteomes" id="UP000187609">
    <property type="component" value="Unassembled WGS sequence"/>
</dbReference>
<dbReference type="EMBL" id="MJEQ01005313">
    <property type="protein sequence ID" value="OIT20423.1"/>
    <property type="molecule type" value="Genomic_DNA"/>
</dbReference>
<proteinExistence type="predicted"/>
<sequence length="170" mass="19385">MKNGHWVNDASAKLNDKVKEYVAEQTQEIEEDIDLDPLVNDAFVKVVGETSSYCRGQGLGVKATSRRSMNGIQEKLQAQQKEVEEERRKRESVEIQLKEVKIQLEEERKNREAMVRDQKLMKQSMMAIASHILSNENGVSAAFLNIISNLRCSDEASCSRLMDDITDEHE</sequence>
<protein>
    <submittedName>
        <fullName evidence="2">Uncharacterized protein</fullName>
    </submittedName>
</protein>
<feature type="coiled-coil region" evidence="1">
    <location>
        <begin position="69"/>
        <end position="117"/>
    </location>
</feature>
<dbReference type="OrthoDB" id="1304755at2759"/>
<accession>A0A1J6KES3</accession>
<dbReference type="AlphaFoldDB" id="A0A1J6KES3"/>
<keyword evidence="1" id="KW-0175">Coiled coil</keyword>
<gene>
    <name evidence="2" type="ORF">A4A49_40522</name>
</gene>
<comment type="caution">
    <text evidence="2">The sequence shown here is derived from an EMBL/GenBank/DDBJ whole genome shotgun (WGS) entry which is preliminary data.</text>
</comment>
<dbReference type="SMR" id="A0A1J6KES3"/>